<dbReference type="EMBL" id="LN681225">
    <property type="protein sequence ID" value="CEK10370.1"/>
    <property type="molecule type" value="Genomic_DNA"/>
</dbReference>
<dbReference type="OrthoDB" id="9794403at2"/>
<name>A0A0A8UNB7_LEGHA</name>
<dbReference type="InterPro" id="IPR002686">
    <property type="entry name" value="Transposase_17"/>
</dbReference>
<evidence type="ECO:0000313" key="3">
    <source>
        <dbReference type="Proteomes" id="UP000032803"/>
    </source>
</evidence>
<gene>
    <name evidence="2" type="ORF">LHA_1322</name>
</gene>
<sequence>MVQYRREFYPGGTFFFTVTLKDRNSSILIEHINCLTTAFRSVRNQIPFKTIALVVLPDHLHTLWELPKNDSNYSLRWRLIKTYFSKSLINSGVLLSKNKRGEYSLWQRRFWEHRIRNEVDLTTHINYIHYNPVKHKLVNLASDWQYSSIHRYIRQGIISENWGGIRDLRGNFGEEY</sequence>
<dbReference type="SUPFAM" id="SSF143422">
    <property type="entry name" value="Transposase IS200-like"/>
    <property type="match status" value="1"/>
</dbReference>
<organism evidence="2 3">
    <name type="scientific">Legionella hackeliae</name>
    <dbReference type="NCBI Taxonomy" id="449"/>
    <lineage>
        <taxon>Bacteria</taxon>
        <taxon>Pseudomonadati</taxon>
        <taxon>Pseudomonadota</taxon>
        <taxon>Gammaproteobacteria</taxon>
        <taxon>Legionellales</taxon>
        <taxon>Legionellaceae</taxon>
        <taxon>Legionella</taxon>
    </lineage>
</organism>
<dbReference type="PANTHER" id="PTHR36966">
    <property type="entry name" value="REP-ASSOCIATED TYROSINE TRANSPOSASE"/>
    <property type="match status" value="1"/>
</dbReference>
<dbReference type="GO" id="GO:0043565">
    <property type="term" value="F:sequence-specific DNA binding"/>
    <property type="evidence" value="ECO:0007669"/>
    <property type="project" value="TreeGrafter"/>
</dbReference>
<proteinExistence type="predicted"/>
<dbReference type="Proteomes" id="UP000032803">
    <property type="component" value="Chromosome I"/>
</dbReference>
<dbReference type="NCBIfam" id="NF047646">
    <property type="entry name" value="REP_Tyr_transpos"/>
    <property type="match status" value="1"/>
</dbReference>
<dbReference type="HOGENOM" id="CLU_068226_6_0_6"/>
<dbReference type="InterPro" id="IPR052715">
    <property type="entry name" value="RAYT_transposase"/>
</dbReference>
<dbReference type="SMART" id="SM01321">
    <property type="entry name" value="Y1_Tnp"/>
    <property type="match status" value="1"/>
</dbReference>
<dbReference type="GO" id="GO:0004803">
    <property type="term" value="F:transposase activity"/>
    <property type="evidence" value="ECO:0007669"/>
    <property type="project" value="InterPro"/>
</dbReference>
<dbReference type="Gene3D" id="3.30.70.1290">
    <property type="entry name" value="Transposase IS200-like"/>
    <property type="match status" value="1"/>
</dbReference>
<feature type="domain" description="Transposase IS200-like" evidence="1">
    <location>
        <begin position="9"/>
        <end position="131"/>
    </location>
</feature>
<protein>
    <recommendedName>
        <fullName evidence="1">Transposase IS200-like domain-containing protein</fullName>
    </recommendedName>
</protein>
<dbReference type="GO" id="GO:0006313">
    <property type="term" value="P:DNA transposition"/>
    <property type="evidence" value="ECO:0007669"/>
    <property type="project" value="InterPro"/>
</dbReference>
<evidence type="ECO:0000313" key="2">
    <source>
        <dbReference type="EMBL" id="CEK10370.1"/>
    </source>
</evidence>
<accession>A0A0A8UNB7</accession>
<dbReference type="AlphaFoldDB" id="A0A0A8UNB7"/>
<dbReference type="KEGG" id="lha:LHA_1322"/>
<keyword evidence="3" id="KW-1185">Reference proteome</keyword>
<dbReference type="InterPro" id="IPR036515">
    <property type="entry name" value="Transposase_17_sf"/>
</dbReference>
<dbReference type="PANTHER" id="PTHR36966:SF1">
    <property type="entry name" value="REP-ASSOCIATED TYROSINE TRANSPOSASE"/>
    <property type="match status" value="1"/>
</dbReference>
<evidence type="ECO:0000259" key="1">
    <source>
        <dbReference type="SMART" id="SM01321"/>
    </source>
</evidence>
<dbReference type="STRING" id="449.LHA_1322"/>
<dbReference type="RefSeq" id="WP_045105760.1">
    <property type="nucleotide sequence ID" value="NZ_LN681225.1"/>
</dbReference>
<reference evidence="3" key="1">
    <citation type="submission" date="2014-09" db="EMBL/GenBank/DDBJ databases">
        <authorList>
            <person name="Gomez-Valero L."/>
        </authorList>
    </citation>
    <scope>NUCLEOTIDE SEQUENCE [LARGE SCALE GENOMIC DNA]</scope>
    <source>
        <strain evidence="3">ATCC35250</strain>
    </source>
</reference>